<name>A7NI31_ROSCS</name>
<dbReference type="PANTHER" id="PTHR12631:SF10">
    <property type="entry name" value="BETA-XYLOSIDASE-LIKE PROTEIN-RELATED"/>
    <property type="match status" value="1"/>
</dbReference>
<protein>
    <recommendedName>
        <fullName evidence="3">Glycoside hydrolase family 5 domain-containing protein</fullName>
    </recommendedName>
</protein>
<gene>
    <name evidence="1" type="ordered locus">Rcas_1027</name>
</gene>
<reference evidence="1 2" key="1">
    <citation type="submission" date="2007-08" db="EMBL/GenBank/DDBJ databases">
        <title>Complete sequence of Roseiflexus castenholzii DSM 13941.</title>
        <authorList>
            <consortium name="US DOE Joint Genome Institute"/>
            <person name="Copeland A."/>
            <person name="Lucas S."/>
            <person name="Lapidus A."/>
            <person name="Barry K."/>
            <person name="Glavina del Rio T."/>
            <person name="Dalin E."/>
            <person name="Tice H."/>
            <person name="Pitluck S."/>
            <person name="Thompson L.S."/>
            <person name="Brettin T."/>
            <person name="Bruce D."/>
            <person name="Detter J.C."/>
            <person name="Han C."/>
            <person name="Tapia R."/>
            <person name="Schmutz J."/>
            <person name="Larimer F."/>
            <person name="Land M."/>
            <person name="Hauser L."/>
            <person name="Kyrpides N."/>
            <person name="Mikhailova N."/>
            <person name="Bryant D.A."/>
            <person name="Hanada S."/>
            <person name="Tsukatani Y."/>
            <person name="Richardson P."/>
        </authorList>
    </citation>
    <scope>NUCLEOTIDE SEQUENCE [LARGE SCALE GENOMIC DNA]</scope>
    <source>
        <strain evidence="2">DSM 13941 / HLO8</strain>
    </source>
</reference>
<dbReference type="SUPFAM" id="SSF51445">
    <property type="entry name" value="(Trans)glycosidases"/>
    <property type="match status" value="1"/>
</dbReference>
<dbReference type="InterPro" id="IPR051923">
    <property type="entry name" value="Glycosyl_Hydrolase_39"/>
</dbReference>
<dbReference type="AlphaFoldDB" id="A7NI31"/>
<dbReference type="GO" id="GO:0004553">
    <property type="term" value="F:hydrolase activity, hydrolyzing O-glycosyl compounds"/>
    <property type="evidence" value="ECO:0007669"/>
    <property type="project" value="TreeGrafter"/>
</dbReference>
<proteinExistence type="predicted"/>
<dbReference type="Gene3D" id="3.20.20.80">
    <property type="entry name" value="Glycosidases"/>
    <property type="match status" value="1"/>
</dbReference>
<dbReference type="Proteomes" id="UP000000263">
    <property type="component" value="Chromosome"/>
</dbReference>
<dbReference type="EMBL" id="CP000804">
    <property type="protein sequence ID" value="ABU57131.1"/>
    <property type="molecule type" value="Genomic_DNA"/>
</dbReference>
<dbReference type="PANTHER" id="PTHR12631">
    <property type="entry name" value="ALPHA-L-IDURONIDASE"/>
    <property type="match status" value="1"/>
</dbReference>
<evidence type="ECO:0000313" key="2">
    <source>
        <dbReference type="Proteomes" id="UP000000263"/>
    </source>
</evidence>
<keyword evidence="2" id="KW-1185">Reference proteome</keyword>
<evidence type="ECO:0008006" key="3">
    <source>
        <dbReference type="Google" id="ProtNLM"/>
    </source>
</evidence>
<dbReference type="KEGG" id="rca:Rcas_1027"/>
<dbReference type="InterPro" id="IPR017853">
    <property type="entry name" value="GH"/>
</dbReference>
<dbReference type="STRING" id="383372.Rcas_1027"/>
<evidence type="ECO:0000313" key="1">
    <source>
        <dbReference type="EMBL" id="ABU57131.1"/>
    </source>
</evidence>
<dbReference type="HOGENOM" id="CLU_589089_0_0_0"/>
<accession>A7NI31</accession>
<dbReference type="eggNOG" id="COG3693">
    <property type="taxonomic scope" value="Bacteria"/>
</dbReference>
<organism evidence="1 2">
    <name type="scientific">Roseiflexus castenholzii (strain DSM 13941 / HLO8)</name>
    <dbReference type="NCBI Taxonomy" id="383372"/>
    <lineage>
        <taxon>Bacteria</taxon>
        <taxon>Bacillati</taxon>
        <taxon>Chloroflexota</taxon>
        <taxon>Chloroflexia</taxon>
        <taxon>Chloroflexales</taxon>
        <taxon>Roseiflexineae</taxon>
        <taxon>Roseiflexaceae</taxon>
        <taxon>Roseiflexus</taxon>
    </lineage>
</organism>
<sequence length="464" mass="50444">MGHMRLFVLLVILTPFALSSSPVVESEEMTFAAYLPLINVPDTRVLWGYDLRVSRGAQAESLLPTLPATWARAGDLVWGAIETQRGVYDWEAAAGLEANIRRLRAAGVEPIVLVQSAPAWARRLPDRACSPVAPEAYADLARFAAAVAARYRSGDLAVRYWQFWNEPDFTPAVADTKGIGCWNTGVAPWYGGDAYGAALRVFANAVRSVVPGAQIIGGNFAHFWPDDRQTLGFLRGMIEGGGLACDMIGFSGYTRWGSAERMTLKAQSLRRTLAAYGLAWMPLAAVEVADVCPEGQPCPPDFHQAQANYAARIYALAIALNLRGILWYTLLEQGAGFQHSHLADVGSSGVTPRPAFYAYRNAALLLQGAAYAGPPLNDVRFDQEGVPHMLRFIARDGAPLYVFWRPTAQDEAGWGLVTSSGRRATCISHLERPTPLAVDCSDQDGDGLIRFTVSDAPIYIRLAP</sequence>